<evidence type="ECO:0008006" key="4">
    <source>
        <dbReference type="Google" id="ProtNLM"/>
    </source>
</evidence>
<organism evidence="2 3">
    <name type="scientific">Peribacillus saganii</name>
    <dbReference type="NCBI Taxonomy" id="2303992"/>
    <lineage>
        <taxon>Bacteria</taxon>
        <taxon>Bacillati</taxon>
        <taxon>Bacillota</taxon>
        <taxon>Bacilli</taxon>
        <taxon>Bacillales</taxon>
        <taxon>Bacillaceae</taxon>
        <taxon>Peribacillus</taxon>
    </lineage>
</organism>
<keyword evidence="1" id="KW-0472">Membrane</keyword>
<proteinExistence type="predicted"/>
<protein>
    <recommendedName>
        <fullName evidence="4">GerMN domain-containing protein</fullName>
    </recommendedName>
</protein>
<evidence type="ECO:0000256" key="1">
    <source>
        <dbReference type="SAM" id="Phobius"/>
    </source>
</evidence>
<dbReference type="RefSeq" id="WP_117327950.1">
    <property type="nucleotide sequence ID" value="NZ_QVTE01000051.1"/>
</dbReference>
<accession>A0A372LK19</accession>
<dbReference type="OrthoDB" id="2965336at2"/>
<gene>
    <name evidence="2" type="ORF">D0469_17175</name>
</gene>
<keyword evidence="1" id="KW-0812">Transmembrane</keyword>
<evidence type="ECO:0000313" key="3">
    <source>
        <dbReference type="Proteomes" id="UP000264541"/>
    </source>
</evidence>
<dbReference type="EMBL" id="QVTE01000051">
    <property type="protein sequence ID" value="RFU66366.1"/>
    <property type="molecule type" value="Genomic_DNA"/>
</dbReference>
<dbReference type="AlphaFoldDB" id="A0A372LK19"/>
<comment type="caution">
    <text evidence="2">The sequence shown here is derived from an EMBL/GenBank/DDBJ whole genome shotgun (WGS) entry which is preliminary data.</text>
</comment>
<keyword evidence="3" id="KW-1185">Reference proteome</keyword>
<sequence>MKKFNYEDSDIENILQQMPEVRDNRKMLEILERAEKLSKKRKGLGWVMPAAASAAAILLFALISTSIFQNDRNRNTAGLNSKEDASTAAPIEKKASSTEKRFVIMPDQNFITFSITGMDQAGLIMPLNIPVSMAVEENASPAVLYTKYIDKMKNEQWGLAPLDFKNHATFSEASDANGNKTLVVDMIKNSSLGVSSAGTAFMDSLKESFRWHGYNQIEFQTQGQKGTILGNTEYTSIPLVAEGKKAYFQYIYGQDYPSFLVPSPDTYPDFSKALNAMESEQFTLQAPLHAPIPGGVDISNILIEGSHAEVKFTADSGLMDNETFVMMLDAILLSAKEFGFRTVTFSGAQNANIDQIGTIKLGMPNEVPAAPNPVQ</sequence>
<evidence type="ECO:0000313" key="2">
    <source>
        <dbReference type="EMBL" id="RFU66366.1"/>
    </source>
</evidence>
<keyword evidence="1" id="KW-1133">Transmembrane helix</keyword>
<dbReference type="Proteomes" id="UP000264541">
    <property type="component" value="Unassembled WGS sequence"/>
</dbReference>
<feature type="transmembrane region" description="Helical" evidence="1">
    <location>
        <begin position="43"/>
        <end position="63"/>
    </location>
</feature>
<name>A0A372LK19_9BACI</name>
<reference evidence="2 3" key="1">
    <citation type="submission" date="2018-08" db="EMBL/GenBank/DDBJ databases">
        <title>Bacillus chawlae sp. nov., Bacillus glennii sp. nov., and Bacillus saganii sp. nov. Isolated from the Vehicle Assembly Building at Kennedy Space Center where the Viking Spacecraft were Assembled.</title>
        <authorList>
            <person name="Seuylemezian A."/>
            <person name="Vaishampayan P."/>
        </authorList>
    </citation>
    <scope>NUCLEOTIDE SEQUENCE [LARGE SCALE GENOMIC DNA]</scope>
    <source>
        <strain evidence="2 3">V47-23a</strain>
    </source>
</reference>